<dbReference type="RefSeq" id="WP_010865285.1">
    <property type="nucleotide sequence ID" value="NZ_DAITJQ010000001.1"/>
</dbReference>
<sequence>MMKKFFIIFLSVIISLWFLTPVFFIVLASLTPSSDYYNPSRIFPSSLTLEHLYKLFVTLGGGKATLVSVQVALISIGISFLLGLPAGYALTRYVFPGKNIIRLSMLMTRSIPLIVVAVPLVVLYMRFNLADTTLGVALAHASMILPFVVLITSSVFSGISVEYEEAGMVFGLSRFQAFIRITLPLALPGLAASAIFAFIMSWNEVFASSILTLTNRTLPAHILNTAMASPDYFKFAAGTIMAVPAMVFIFFIRKYLVSMWGITLK</sequence>
<dbReference type="InterPro" id="IPR050901">
    <property type="entry name" value="BP-dep_ABC_trans_perm"/>
</dbReference>
<reference evidence="8 9" key="1">
    <citation type="journal article" date="2015" name="MBio">
        <title>Genome-Resolved Metagenomic Analysis Reveals Roles for Candidate Phyla and Other Microbial Community Members in Biogeochemical Transformations in Oil Reservoirs.</title>
        <authorList>
            <person name="Hu P."/>
            <person name="Tom L."/>
            <person name="Singh A."/>
            <person name="Thomas B.C."/>
            <person name="Baker B.J."/>
            <person name="Piceno Y.M."/>
            <person name="Andersen G.L."/>
            <person name="Banfield J.F."/>
        </authorList>
    </citation>
    <scope>NUCLEOTIDE SEQUENCE [LARGE SCALE GENOMIC DNA]</scope>
    <source>
        <strain evidence="8">46_26</strain>
    </source>
</reference>
<evidence type="ECO:0000256" key="3">
    <source>
        <dbReference type="ARBA" id="ARBA00022475"/>
    </source>
</evidence>
<accession>A0A117L2N0</accession>
<feature type="transmembrane region" description="Helical" evidence="7">
    <location>
        <begin position="67"/>
        <end position="90"/>
    </location>
</feature>
<dbReference type="SUPFAM" id="SSF161098">
    <property type="entry name" value="MetI-like"/>
    <property type="match status" value="1"/>
</dbReference>
<comment type="subcellular location">
    <subcellularLocation>
        <location evidence="1 7">Cell membrane</location>
        <topology evidence="1 7">Multi-pass membrane protein</topology>
    </subcellularLocation>
</comment>
<dbReference type="GO" id="GO:0005886">
    <property type="term" value="C:plasma membrane"/>
    <property type="evidence" value="ECO:0007669"/>
    <property type="project" value="UniProtKB-SubCell"/>
</dbReference>
<evidence type="ECO:0000256" key="5">
    <source>
        <dbReference type="ARBA" id="ARBA00022989"/>
    </source>
</evidence>
<feature type="transmembrane region" description="Helical" evidence="7">
    <location>
        <begin position="111"/>
        <end position="127"/>
    </location>
</feature>
<evidence type="ECO:0000313" key="8">
    <source>
        <dbReference type="EMBL" id="KUK23231.1"/>
    </source>
</evidence>
<keyword evidence="4 7" id="KW-0812">Transmembrane</keyword>
<name>A0A117L2N0_9THEM</name>
<dbReference type="Gene3D" id="1.10.3720.10">
    <property type="entry name" value="MetI-like"/>
    <property type="match status" value="1"/>
</dbReference>
<evidence type="ECO:0000256" key="1">
    <source>
        <dbReference type="ARBA" id="ARBA00004651"/>
    </source>
</evidence>
<dbReference type="PROSITE" id="PS50928">
    <property type="entry name" value="ABC_TM1"/>
    <property type="match status" value="1"/>
</dbReference>
<dbReference type="EMBL" id="LGFG01000039">
    <property type="protein sequence ID" value="KUK23231.1"/>
    <property type="molecule type" value="Genomic_DNA"/>
</dbReference>
<feature type="transmembrane region" description="Helical" evidence="7">
    <location>
        <begin position="177"/>
        <end position="199"/>
    </location>
</feature>
<feature type="transmembrane region" description="Helical" evidence="7">
    <location>
        <begin position="133"/>
        <end position="156"/>
    </location>
</feature>
<dbReference type="Proteomes" id="UP000058636">
    <property type="component" value="Unassembled WGS sequence"/>
</dbReference>
<feature type="transmembrane region" description="Helical" evidence="7">
    <location>
        <begin position="232"/>
        <end position="252"/>
    </location>
</feature>
<dbReference type="CDD" id="cd06261">
    <property type="entry name" value="TM_PBP2"/>
    <property type="match status" value="1"/>
</dbReference>
<comment type="caution">
    <text evidence="8">The sequence shown here is derived from an EMBL/GenBank/DDBJ whole genome shotgun (WGS) entry which is preliminary data.</text>
</comment>
<evidence type="ECO:0000256" key="4">
    <source>
        <dbReference type="ARBA" id="ARBA00022692"/>
    </source>
</evidence>
<gene>
    <name evidence="8" type="ORF">XD57_0668</name>
</gene>
<evidence type="ECO:0000313" key="9">
    <source>
        <dbReference type="Proteomes" id="UP000058636"/>
    </source>
</evidence>
<dbReference type="Pfam" id="PF00528">
    <property type="entry name" value="BPD_transp_1"/>
    <property type="match status" value="1"/>
</dbReference>
<dbReference type="PANTHER" id="PTHR32243:SF18">
    <property type="entry name" value="INNER MEMBRANE ABC TRANSPORTER PERMEASE PROTEIN YCJP"/>
    <property type="match status" value="1"/>
</dbReference>
<keyword evidence="6 7" id="KW-0472">Membrane</keyword>
<keyword evidence="3" id="KW-1003">Cell membrane</keyword>
<dbReference type="FunFam" id="1.10.3720.10:FF:000162">
    <property type="entry name" value="Binding-protein-dependent transport systems inner membrane component"/>
    <property type="match status" value="1"/>
</dbReference>
<dbReference type="PATRIC" id="fig|93930.3.peg.1516"/>
<feature type="transmembrane region" description="Helical" evidence="7">
    <location>
        <begin position="7"/>
        <end position="30"/>
    </location>
</feature>
<proteinExistence type="inferred from homology"/>
<protein>
    <submittedName>
        <fullName evidence="8">Binding-protein-dependent transport systems inner membrane component</fullName>
    </submittedName>
</protein>
<keyword evidence="2 7" id="KW-0813">Transport</keyword>
<organism evidence="8 9">
    <name type="scientific">Thermotoga petrophila</name>
    <dbReference type="NCBI Taxonomy" id="93929"/>
    <lineage>
        <taxon>Bacteria</taxon>
        <taxon>Thermotogati</taxon>
        <taxon>Thermotogota</taxon>
        <taxon>Thermotogae</taxon>
        <taxon>Thermotogales</taxon>
        <taxon>Thermotogaceae</taxon>
        <taxon>Thermotoga</taxon>
    </lineage>
</organism>
<dbReference type="GO" id="GO:0055085">
    <property type="term" value="P:transmembrane transport"/>
    <property type="evidence" value="ECO:0007669"/>
    <property type="project" value="InterPro"/>
</dbReference>
<dbReference type="AlphaFoldDB" id="A0A117L2N0"/>
<comment type="similarity">
    <text evidence="7">Belongs to the binding-protein-dependent transport system permease family.</text>
</comment>
<dbReference type="InterPro" id="IPR000515">
    <property type="entry name" value="MetI-like"/>
</dbReference>
<evidence type="ECO:0000256" key="2">
    <source>
        <dbReference type="ARBA" id="ARBA00022448"/>
    </source>
</evidence>
<keyword evidence="5 7" id="KW-1133">Transmembrane helix</keyword>
<dbReference type="PANTHER" id="PTHR32243">
    <property type="entry name" value="MALTOSE TRANSPORT SYSTEM PERMEASE-RELATED"/>
    <property type="match status" value="1"/>
</dbReference>
<evidence type="ECO:0000256" key="6">
    <source>
        <dbReference type="ARBA" id="ARBA00023136"/>
    </source>
</evidence>
<evidence type="ECO:0000256" key="7">
    <source>
        <dbReference type="RuleBase" id="RU363032"/>
    </source>
</evidence>
<dbReference type="InterPro" id="IPR035906">
    <property type="entry name" value="MetI-like_sf"/>
</dbReference>